<dbReference type="PRINTS" id="PR00625">
    <property type="entry name" value="JDOMAIN"/>
</dbReference>
<comment type="caution">
    <text evidence="3">The sequence shown here is derived from an EMBL/GenBank/DDBJ whole genome shotgun (WGS) entry which is preliminary data.</text>
</comment>
<gene>
    <name evidence="3" type="ORF">PI95_012560</name>
</gene>
<sequence>MAATDFKDYYAILGVNKTATPEEIKQAFRKLARKYHPDVNPGNKQAEASFKEVNEAYEVLSDADKRKKYDQFGQYWNKVGQGFPSGGGAGVDMGGFDFGQYGSFDEFINELLGRFGGTTGSRTRQQSYSYSTSTNGQSGFGGFNDFGFQDASAGATAQDSEAAIALTFGEAFHGVQKRFSLGNETIDVRIPAGAKSGTRLRLRGKGQVNPFNQQRGDLYLRVELQPHSFFQFEGDNLVCEVPITPDEATLGASIDVPTPDGMVNVKLPAGVRSGQSLRLRGKGWHLPKGGRSDLLVKVAIAPPKDLSQEEREYYEKLRAIRTYNPRSHLQQVKL</sequence>
<dbReference type="SUPFAM" id="SSF49493">
    <property type="entry name" value="HSP40/DnaJ peptide-binding domain"/>
    <property type="match status" value="2"/>
</dbReference>
<dbReference type="CDD" id="cd10747">
    <property type="entry name" value="DnaJ_C"/>
    <property type="match status" value="1"/>
</dbReference>
<dbReference type="CDD" id="cd06257">
    <property type="entry name" value="DnaJ"/>
    <property type="match status" value="1"/>
</dbReference>
<dbReference type="Pfam" id="PF00226">
    <property type="entry name" value="DnaJ"/>
    <property type="match status" value="1"/>
</dbReference>
<keyword evidence="1" id="KW-0143">Chaperone</keyword>
<dbReference type="Gene3D" id="1.10.287.110">
    <property type="entry name" value="DnaJ domain"/>
    <property type="match status" value="1"/>
</dbReference>
<dbReference type="InterPro" id="IPR036869">
    <property type="entry name" value="J_dom_sf"/>
</dbReference>
<dbReference type="InterPro" id="IPR002939">
    <property type="entry name" value="DnaJ_C"/>
</dbReference>
<feature type="domain" description="J" evidence="2">
    <location>
        <begin position="8"/>
        <end position="73"/>
    </location>
</feature>
<dbReference type="GO" id="GO:0042026">
    <property type="term" value="P:protein refolding"/>
    <property type="evidence" value="ECO:0007669"/>
    <property type="project" value="TreeGrafter"/>
</dbReference>
<dbReference type="SUPFAM" id="SSF46565">
    <property type="entry name" value="Chaperone J-domain"/>
    <property type="match status" value="1"/>
</dbReference>
<dbReference type="PANTHER" id="PTHR43096">
    <property type="entry name" value="DNAJ HOMOLOG 1, MITOCHONDRIAL-RELATED"/>
    <property type="match status" value="1"/>
</dbReference>
<dbReference type="InterPro" id="IPR018253">
    <property type="entry name" value="DnaJ_domain_CS"/>
</dbReference>
<dbReference type="AlphaFoldDB" id="A0A846H7V3"/>
<dbReference type="InterPro" id="IPR001623">
    <property type="entry name" value="DnaJ_domain"/>
</dbReference>
<dbReference type="Gene3D" id="2.60.260.20">
    <property type="entry name" value="Urease metallochaperone UreE, N-terminal domain"/>
    <property type="match status" value="2"/>
</dbReference>
<evidence type="ECO:0000259" key="2">
    <source>
        <dbReference type="PROSITE" id="PS50076"/>
    </source>
</evidence>
<dbReference type="PANTHER" id="PTHR43096:SF52">
    <property type="entry name" value="DNAJ HOMOLOG 1, MITOCHONDRIAL-RELATED"/>
    <property type="match status" value="1"/>
</dbReference>
<dbReference type="GO" id="GO:0005737">
    <property type="term" value="C:cytoplasm"/>
    <property type="evidence" value="ECO:0007669"/>
    <property type="project" value="TreeGrafter"/>
</dbReference>
<proteinExistence type="predicted"/>
<protein>
    <submittedName>
        <fullName evidence="3">DnaJ domain-containing protein</fullName>
    </submittedName>
</protein>
<organism evidence="3 4">
    <name type="scientific">Hassallia byssoidea VB512170</name>
    <dbReference type="NCBI Taxonomy" id="1304833"/>
    <lineage>
        <taxon>Bacteria</taxon>
        <taxon>Bacillati</taxon>
        <taxon>Cyanobacteriota</taxon>
        <taxon>Cyanophyceae</taxon>
        <taxon>Nostocales</taxon>
        <taxon>Tolypothrichaceae</taxon>
        <taxon>Hassallia</taxon>
    </lineage>
</organism>
<accession>A0A846H7V3</accession>
<evidence type="ECO:0000256" key="1">
    <source>
        <dbReference type="ARBA" id="ARBA00023186"/>
    </source>
</evidence>
<name>A0A846H7V3_9CYAN</name>
<dbReference type="EMBL" id="JTCM02000022">
    <property type="protein sequence ID" value="NEU73375.1"/>
    <property type="molecule type" value="Genomic_DNA"/>
</dbReference>
<dbReference type="PROSITE" id="PS00636">
    <property type="entry name" value="DNAJ_1"/>
    <property type="match status" value="1"/>
</dbReference>
<reference evidence="3 4" key="1">
    <citation type="journal article" date="2015" name="Genome Announc.">
        <title>Draft Genome Sequence of Cyanobacterium Hassallia byssoidea Strain VB512170, Isolated from Monuments in India.</title>
        <authorList>
            <person name="Singh D."/>
            <person name="Chandrababunaidu M.M."/>
            <person name="Panda A."/>
            <person name="Sen D."/>
            <person name="Bhattacharyya S."/>
            <person name="Adhikary S.P."/>
            <person name="Tripathy S."/>
        </authorList>
    </citation>
    <scope>NUCLEOTIDE SEQUENCE [LARGE SCALE GENOMIC DNA]</scope>
    <source>
        <strain evidence="3 4">VB512170</strain>
    </source>
</reference>
<dbReference type="RefSeq" id="WP_039741947.1">
    <property type="nucleotide sequence ID" value="NZ_JTCM02000022.1"/>
</dbReference>
<keyword evidence="4" id="KW-1185">Reference proteome</keyword>
<dbReference type="PROSITE" id="PS50076">
    <property type="entry name" value="DNAJ_2"/>
    <property type="match status" value="1"/>
</dbReference>
<dbReference type="FunFam" id="1.10.287.110:FF:000034">
    <property type="entry name" value="Chaperone protein DnaJ"/>
    <property type="match status" value="1"/>
</dbReference>
<dbReference type="GO" id="GO:0051082">
    <property type="term" value="F:unfolded protein binding"/>
    <property type="evidence" value="ECO:0007669"/>
    <property type="project" value="InterPro"/>
</dbReference>
<dbReference type="Pfam" id="PF01556">
    <property type="entry name" value="DnaJ_C"/>
    <property type="match status" value="1"/>
</dbReference>
<dbReference type="SMART" id="SM00271">
    <property type="entry name" value="DnaJ"/>
    <property type="match status" value="1"/>
</dbReference>
<dbReference type="FunFam" id="2.60.260.20:FF:000013">
    <property type="entry name" value="DnaJ subfamily B member 11"/>
    <property type="match status" value="1"/>
</dbReference>
<evidence type="ECO:0000313" key="3">
    <source>
        <dbReference type="EMBL" id="NEU73375.1"/>
    </source>
</evidence>
<dbReference type="Proteomes" id="UP000031549">
    <property type="component" value="Unassembled WGS sequence"/>
</dbReference>
<evidence type="ECO:0000313" key="4">
    <source>
        <dbReference type="Proteomes" id="UP000031549"/>
    </source>
</evidence>
<dbReference type="InterPro" id="IPR008971">
    <property type="entry name" value="HSP40/DnaJ_pept-bd"/>
</dbReference>